<dbReference type="InterPro" id="IPR011992">
    <property type="entry name" value="EF-hand-dom_pair"/>
</dbReference>
<dbReference type="PROSITE" id="PS50222">
    <property type="entry name" value="EF_HAND_2"/>
    <property type="match status" value="6"/>
</dbReference>
<dbReference type="EMBL" id="CCKQ01015209">
    <property type="protein sequence ID" value="CDW87015.1"/>
    <property type="molecule type" value="Genomic_DNA"/>
</dbReference>
<dbReference type="Proteomes" id="UP000039865">
    <property type="component" value="Unassembled WGS sequence"/>
</dbReference>
<accession>A0A078AX44</accession>
<dbReference type="InParanoid" id="A0A078AX44"/>
<organism evidence="5 6">
    <name type="scientific">Stylonychia lemnae</name>
    <name type="common">Ciliate</name>
    <dbReference type="NCBI Taxonomy" id="5949"/>
    <lineage>
        <taxon>Eukaryota</taxon>
        <taxon>Sar</taxon>
        <taxon>Alveolata</taxon>
        <taxon>Ciliophora</taxon>
        <taxon>Intramacronucleata</taxon>
        <taxon>Spirotrichea</taxon>
        <taxon>Stichotrichia</taxon>
        <taxon>Sporadotrichida</taxon>
        <taxon>Oxytrichidae</taxon>
        <taxon>Stylonychinae</taxon>
        <taxon>Stylonychia</taxon>
    </lineage>
</organism>
<dbReference type="PANTHER" id="PTHR46311:SF5">
    <property type="entry name" value="EF-HAND DOMAIN-CONTAINING PROTEIN"/>
    <property type="match status" value="1"/>
</dbReference>
<feature type="domain" description="EF-hand" evidence="4">
    <location>
        <begin position="194"/>
        <end position="229"/>
    </location>
</feature>
<dbReference type="OrthoDB" id="311026at2759"/>
<proteinExistence type="predicted"/>
<feature type="compositionally biased region" description="Low complexity" evidence="3">
    <location>
        <begin position="261"/>
        <end position="270"/>
    </location>
</feature>
<name>A0A078AX44_STYLE</name>
<evidence type="ECO:0000256" key="3">
    <source>
        <dbReference type="SAM" id="MobiDB-lite"/>
    </source>
</evidence>
<dbReference type="GO" id="GO:0005509">
    <property type="term" value="F:calcium ion binding"/>
    <property type="evidence" value="ECO:0007669"/>
    <property type="project" value="InterPro"/>
</dbReference>
<dbReference type="InterPro" id="IPR018247">
    <property type="entry name" value="EF_Hand_1_Ca_BS"/>
</dbReference>
<dbReference type="Pfam" id="PF13499">
    <property type="entry name" value="EF-hand_7"/>
    <property type="match status" value="3"/>
</dbReference>
<dbReference type="OMA" id="EVHSESM"/>
<evidence type="ECO:0000259" key="4">
    <source>
        <dbReference type="PROSITE" id="PS50222"/>
    </source>
</evidence>
<evidence type="ECO:0000313" key="6">
    <source>
        <dbReference type="Proteomes" id="UP000039865"/>
    </source>
</evidence>
<dbReference type="GO" id="GO:0032588">
    <property type="term" value="C:trans-Golgi network membrane"/>
    <property type="evidence" value="ECO:0007669"/>
    <property type="project" value="TreeGrafter"/>
</dbReference>
<reference evidence="5 6" key="1">
    <citation type="submission" date="2014-06" db="EMBL/GenBank/DDBJ databases">
        <authorList>
            <person name="Swart Estienne"/>
        </authorList>
    </citation>
    <scope>NUCLEOTIDE SEQUENCE [LARGE SCALE GENOMIC DNA]</scope>
    <source>
        <strain evidence="5 6">130c</strain>
    </source>
</reference>
<feature type="compositionally biased region" description="Polar residues" evidence="3">
    <location>
        <begin position="293"/>
        <end position="310"/>
    </location>
</feature>
<feature type="domain" description="EF-hand" evidence="4">
    <location>
        <begin position="632"/>
        <end position="667"/>
    </location>
</feature>
<evidence type="ECO:0000256" key="1">
    <source>
        <dbReference type="ARBA" id="ARBA00022737"/>
    </source>
</evidence>
<dbReference type="Pfam" id="PF13833">
    <property type="entry name" value="EF-hand_8"/>
    <property type="match status" value="1"/>
</dbReference>
<dbReference type="CDD" id="cd00051">
    <property type="entry name" value="EFh"/>
    <property type="match status" value="3"/>
</dbReference>
<sequence>MISYDTKLRLKDLFVCYAEEELSIEKLRQVLSSIKEFEPYAAFKRIDRDDNGYITSKNVSQYLRENGYREITKDDAIYMVRYFDQDNDQRLTYHDFLQILLPCDDAFLRAAAAQRPNYKLGRHEYLPMRVEKALTNLLVKELKLQMKAENLKRNLEQSYDFSVQALFKAVDDWNYTYIDEKNLRRFLRNVGYLASKQELVAVIRRVDTDGDAKVNIEEFGEGVRSQFSLISPYTAKVKQQNPSSSFALSKSASKSDIRNQSSVKKNNNKSFINTPNKLMSNQKQKTPIKKRPSSANKASNAQQHRFNVLNQIYGGNEESMQRRSSASKYEDSTPSKLNKSVTFNNQVRVREFAESQNKANNNFATPNKNLFENFERARDNKDYTPSPQRNINQTTNNQGLTSGLRHLELDQSPTRYQASKYELNNGSPLRKASPSKENNYLLSAQSNSLIQNDYLRVSQLQSPAMLETRVFDQVEKGEVAKIFKDSIFLERELESARIELSLKPDFNLLDLFRILDPNAKGFFSALDLQENLMKYLQIDSVSRDDCFLFFRRYDLNNNGRITYGEFSYAATPLSKEYAQILNGRPDFFSRKENYSYQDYFNIDTRLEIRNLFRSIFHTERANECLRARIAKRPHFSLESAFQYMDRNRDGVVTSSEIRDMLADHGFFATEKEMSFIMNKFDKDKDAKVSFSEFVEEMSPKLTL</sequence>
<dbReference type="InterPro" id="IPR002048">
    <property type="entry name" value="EF_hand_dom"/>
</dbReference>
<feature type="compositionally biased region" description="Polar residues" evidence="3">
    <location>
        <begin position="383"/>
        <end position="401"/>
    </location>
</feature>
<dbReference type="SMART" id="SM00054">
    <property type="entry name" value="EFh"/>
    <property type="match status" value="6"/>
</dbReference>
<gene>
    <name evidence="5" type="primary">Contig18237.g19376</name>
    <name evidence="5" type="ORF">STYLEM_16117</name>
</gene>
<feature type="domain" description="EF-hand" evidence="4">
    <location>
        <begin position="541"/>
        <end position="576"/>
    </location>
</feature>
<evidence type="ECO:0000256" key="2">
    <source>
        <dbReference type="ARBA" id="ARBA00022837"/>
    </source>
</evidence>
<dbReference type="PROSITE" id="PS00018">
    <property type="entry name" value="EF_HAND_1"/>
    <property type="match status" value="3"/>
</dbReference>
<dbReference type="AlphaFoldDB" id="A0A078AX44"/>
<keyword evidence="1" id="KW-0677">Repeat</keyword>
<feature type="compositionally biased region" description="Low complexity" evidence="3">
    <location>
        <begin position="243"/>
        <end position="254"/>
    </location>
</feature>
<keyword evidence="6" id="KW-1185">Reference proteome</keyword>
<feature type="region of interest" description="Disordered" evidence="3">
    <location>
        <begin position="379"/>
        <end position="403"/>
    </location>
</feature>
<feature type="compositionally biased region" description="Polar residues" evidence="3">
    <location>
        <begin position="271"/>
        <end position="285"/>
    </location>
</feature>
<feature type="domain" description="EF-hand" evidence="4">
    <location>
        <begin position="668"/>
        <end position="703"/>
    </location>
</feature>
<feature type="domain" description="EF-hand" evidence="4">
    <location>
        <begin position="71"/>
        <end position="106"/>
    </location>
</feature>
<feature type="domain" description="EF-hand" evidence="4">
    <location>
        <begin position="34"/>
        <end position="69"/>
    </location>
</feature>
<dbReference type="SUPFAM" id="SSF47473">
    <property type="entry name" value="EF-hand"/>
    <property type="match status" value="2"/>
</dbReference>
<protein>
    <submittedName>
        <fullName evidence="5">Ef hand family protein</fullName>
    </submittedName>
</protein>
<dbReference type="PANTHER" id="PTHR46311">
    <property type="entry name" value="CALCIUM-BINDING PROTEIN 8-RELATED"/>
    <property type="match status" value="1"/>
</dbReference>
<evidence type="ECO:0000313" key="5">
    <source>
        <dbReference type="EMBL" id="CDW87015.1"/>
    </source>
</evidence>
<feature type="region of interest" description="Disordered" evidence="3">
    <location>
        <begin position="241"/>
        <end position="340"/>
    </location>
</feature>
<dbReference type="Gene3D" id="1.10.238.10">
    <property type="entry name" value="EF-hand"/>
    <property type="match status" value="4"/>
</dbReference>
<dbReference type="InterPro" id="IPR051111">
    <property type="entry name" value="Ca-binding_regulatory"/>
</dbReference>
<keyword evidence="2" id="KW-0106">Calcium</keyword>